<feature type="domain" description="Spore germination GerAC-like C-terminal" evidence="8">
    <location>
        <begin position="196"/>
        <end position="354"/>
    </location>
</feature>
<evidence type="ECO:0000256" key="2">
    <source>
        <dbReference type="ARBA" id="ARBA00007886"/>
    </source>
</evidence>
<dbReference type="GO" id="GO:0009847">
    <property type="term" value="P:spore germination"/>
    <property type="evidence" value="ECO:0007669"/>
    <property type="project" value="InterPro"/>
</dbReference>
<dbReference type="Gene3D" id="3.30.300.210">
    <property type="entry name" value="Nutrient germinant receptor protein C, domain 3"/>
    <property type="match status" value="1"/>
</dbReference>
<dbReference type="Proteomes" id="UP000517523">
    <property type="component" value="Unassembled WGS sequence"/>
</dbReference>
<evidence type="ECO:0000259" key="9">
    <source>
        <dbReference type="Pfam" id="PF25198"/>
    </source>
</evidence>
<proteinExistence type="inferred from homology"/>
<feature type="domain" description="Spore germination protein N-terminal" evidence="9">
    <location>
        <begin position="20"/>
        <end position="187"/>
    </location>
</feature>
<dbReference type="InterPro" id="IPR008844">
    <property type="entry name" value="Spore_GerAC-like"/>
</dbReference>
<comment type="subcellular location">
    <subcellularLocation>
        <location evidence="1">Membrane</location>
        <topology evidence="1">Lipid-anchor</topology>
    </subcellularLocation>
</comment>
<accession>A0A839TP91</accession>
<evidence type="ECO:0000256" key="5">
    <source>
        <dbReference type="ARBA" id="ARBA00023136"/>
    </source>
</evidence>
<dbReference type="NCBIfam" id="TIGR02887">
    <property type="entry name" value="spore_ger_x_C"/>
    <property type="match status" value="1"/>
</dbReference>
<dbReference type="Pfam" id="PF05504">
    <property type="entry name" value="Spore_GerAC"/>
    <property type="match status" value="1"/>
</dbReference>
<evidence type="ECO:0000259" key="8">
    <source>
        <dbReference type="Pfam" id="PF05504"/>
    </source>
</evidence>
<keyword evidence="3" id="KW-0309">Germination</keyword>
<sequence>MKRLLLVLTSCLLLTACTKQQILDRSTLFLVSALDNAPNGQLEVTLGLTKFKAGDPGSVSDEFFSKVGHTSSGITDLMNMQLVRPINPGKLSVVLFGKDKAAHGLSQELDVILRNAQYSRRMYLAVVDGEAKKLLEGNFSSGEEKGLFLYNLFDTNTRKGLIPSRNLHQFEYSLVGKGIDPFLPLLKMQNGKVAITGMALFKDDRYVVTINEKQARIMKLLMNQTKRGIFEAKLGEGSYVSIDNTGSKVNYRIYKNSRYPSVMINLVIEGKVRDSREVTYPNQELRRIEESIKKDIRTSGLELINLLKEKEIDPLGLGDFVRSKTRNWSEEAWKEMYPSLNVRLLVTVHLTETGVKK</sequence>
<keyword evidence="5" id="KW-0472">Membrane</keyword>
<name>A0A839TP91_9BACL</name>
<dbReference type="Pfam" id="PF25198">
    <property type="entry name" value="Spore_GerAC_N"/>
    <property type="match status" value="1"/>
</dbReference>
<dbReference type="InterPro" id="IPR057336">
    <property type="entry name" value="GerAC_N"/>
</dbReference>
<dbReference type="EMBL" id="JACHXJ010000002">
    <property type="protein sequence ID" value="MBB3128585.1"/>
    <property type="molecule type" value="Genomic_DNA"/>
</dbReference>
<reference evidence="10 11" key="1">
    <citation type="submission" date="2020-08" db="EMBL/GenBank/DDBJ databases">
        <title>Genomic Encyclopedia of Type Strains, Phase III (KMG-III): the genomes of soil and plant-associated and newly described type strains.</title>
        <authorList>
            <person name="Whitman W."/>
        </authorList>
    </citation>
    <scope>NUCLEOTIDE SEQUENCE [LARGE SCALE GENOMIC DNA]</scope>
    <source>
        <strain evidence="10 11">CECT 5831</strain>
    </source>
</reference>
<organism evidence="10 11">
    <name type="scientific">Paenibacillus rhizosphaerae</name>
    <dbReference type="NCBI Taxonomy" id="297318"/>
    <lineage>
        <taxon>Bacteria</taxon>
        <taxon>Bacillati</taxon>
        <taxon>Bacillota</taxon>
        <taxon>Bacilli</taxon>
        <taxon>Bacillales</taxon>
        <taxon>Paenibacillaceae</taxon>
        <taxon>Paenibacillus</taxon>
    </lineage>
</organism>
<dbReference type="RefSeq" id="WP_183582739.1">
    <property type="nucleotide sequence ID" value="NZ_JACHXJ010000002.1"/>
</dbReference>
<keyword evidence="7" id="KW-0449">Lipoprotein</keyword>
<evidence type="ECO:0000313" key="11">
    <source>
        <dbReference type="Proteomes" id="UP000517523"/>
    </source>
</evidence>
<keyword evidence="6" id="KW-0564">Palmitate</keyword>
<evidence type="ECO:0000256" key="4">
    <source>
        <dbReference type="ARBA" id="ARBA00022729"/>
    </source>
</evidence>
<dbReference type="AlphaFoldDB" id="A0A839TP91"/>
<comment type="caution">
    <text evidence="10">The sequence shown here is derived from an EMBL/GenBank/DDBJ whole genome shotgun (WGS) entry which is preliminary data.</text>
</comment>
<evidence type="ECO:0000256" key="7">
    <source>
        <dbReference type="ARBA" id="ARBA00023288"/>
    </source>
</evidence>
<dbReference type="PANTHER" id="PTHR35789">
    <property type="entry name" value="SPORE GERMINATION PROTEIN B3"/>
    <property type="match status" value="1"/>
</dbReference>
<dbReference type="PANTHER" id="PTHR35789:SF1">
    <property type="entry name" value="SPORE GERMINATION PROTEIN B3"/>
    <property type="match status" value="1"/>
</dbReference>
<keyword evidence="4" id="KW-0732">Signal</keyword>
<evidence type="ECO:0000256" key="3">
    <source>
        <dbReference type="ARBA" id="ARBA00022544"/>
    </source>
</evidence>
<evidence type="ECO:0000256" key="1">
    <source>
        <dbReference type="ARBA" id="ARBA00004635"/>
    </source>
</evidence>
<evidence type="ECO:0000256" key="6">
    <source>
        <dbReference type="ARBA" id="ARBA00023139"/>
    </source>
</evidence>
<dbReference type="GO" id="GO:0016020">
    <property type="term" value="C:membrane"/>
    <property type="evidence" value="ECO:0007669"/>
    <property type="project" value="UniProtKB-SubCell"/>
</dbReference>
<dbReference type="PROSITE" id="PS51257">
    <property type="entry name" value="PROKAR_LIPOPROTEIN"/>
    <property type="match status" value="1"/>
</dbReference>
<comment type="similarity">
    <text evidence="2">Belongs to the GerABKC lipoprotein family.</text>
</comment>
<dbReference type="InterPro" id="IPR046953">
    <property type="entry name" value="Spore_GerAC-like_C"/>
</dbReference>
<dbReference type="InterPro" id="IPR038501">
    <property type="entry name" value="Spore_GerAC_C_sf"/>
</dbReference>
<protein>
    <submittedName>
        <fullName evidence="10">Spore germination protein</fullName>
    </submittedName>
</protein>
<evidence type="ECO:0000313" key="10">
    <source>
        <dbReference type="EMBL" id="MBB3128585.1"/>
    </source>
</evidence>
<gene>
    <name evidence="10" type="ORF">FHS19_003239</name>
</gene>